<dbReference type="PANTHER" id="PTHR30404:SF0">
    <property type="entry name" value="N-ACETYLMURAMOYL-L-ALANINE AMIDASE AMIC"/>
    <property type="match status" value="1"/>
</dbReference>
<feature type="signal peptide" evidence="5">
    <location>
        <begin position="1"/>
        <end position="24"/>
    </location>
</feature>
<feature type="domain" description="MurNAc-LAA" evidence="6">
    <location>
        <begin position="122"/>
        <end position="277"/>
    </location>
</feature>
<organism evidence="7">
    <name type="scientific">uncultured Sphingosinicella sp</name>
    <dbReference type="NCBI Taxonomy" id="478748"/>
    <lineage>
        <taxon>Bacteria</taxon>
        <taxon>Pseudomonadati</taxon>
        <taxon>Pseudomonadota</taxon>
        <taxon>Alphaproteobacteria</taxon>
        <taxon>Sphingomonadales</taxon>
        <taxon>Sphingosinicellaceae</taxon>
        <taxon>Sphingosinicella</taxon>
        <taxon>environmental samples</taxon>
    </lineage>
</organism>
<evidence type="ECO:0000256" key="2">
    <source>
        <dbReference type="ARBA" id="ARBA00011901"/>
    </source>
</evidence>
<comment type="catalytic activity">
    <reaction evidence="1">
        <text>Hydrolyzes the link between N-acetylmuramoyl residues and L-amino acid residues in certain cell-wall glycopeptides.</text>
        <dbReference type="EC" id="3.5.1.28"/>
    </reaction>
</comment>
<evidence type="ECO:0000256" key="4">
    <source>
        <dbReference type="SAM" id="MobiDB-lite"/>
    </source>
</evidence>
<proteinExistence type="predicted"/>
<feature type="chain" id="PRO_5026767591" description="N-acetylmuramoyl-L-alanine amidase" evidence="5">
    <location>
        <begin position="25"/>
        <end position="290"/>
    </location>
</feature>
<dbReference type="GO" id="GO:0009253">
    <property type="term" value="P:peptidoglycan catabolic process"/>
    <property type="evidence" value="ECO:0007669"/>
    <property type="project" value="InterPro"/>
</dbReference>
<sequence length="290" mass="31456">MLLSALLAALLSVASGLFSSEKSAEEPAPGEVTIPIDPRSSGPRADDPAIVGSRIPGRPLVVIDAGHGGRDGGAISPHNGAVEKEITLRLARAIRDELVRSGKMRVALTRDDDRFIELRERYEIARRLGADLFISVHADAAPMSDEAHGATIYTLSEVASDREAALLAARENKSDIIGGVDLKGKNAEVNMILIDLAQRESMSVSTDFARLLKREASEFVPFRPEPHRFASLIVLKAPDIPSILFESGYLTNAQDSAYLQSPKGQQQIATGMRRAVEAHFARRMVQATRR</sequence>
<dbReference type="GO" id="GO:0008745">
    <property type="term" value="F:N-acetylmuramoyl-L-alanine amidase activity"/>
    <property type="evidence" value="ECO:0007669"/>
    <property type="project" value="UniProtKB-EC"/>
</dbReference>
<accession>A0A6J4TQZ4</accession>
<protein>
    <recommendedName>
        <fullName evidence="2">N-acetylmuramoyl-L-alanine amidase</fullName>
        <ecNumber evidence="2">3.5.1.28</ecNumber>
    </recommendedName>
</protein>
<evidence type="ECO:0000313" key="7">
    <source>
        <dbReference type="EMBL" id="CAA9530310.1"/>
    </source>
</evidence>
<dbReference type="InterPro" id="IPR050695">
    <property type="entry name" value="N-acetylmuramoyl_amidase_3"/>
</dbReference>
<dbReference type="EC" id="3.5.1.28" evidence="2"/>
<keyword evidence="5" id="KW-0732">Signal</keyword>
<dbReference type="AlphaFoldDB" id="A0A6J4TQZ4"/>
<dbReference type="SMART" id="SM00646">
    <property type="entry name" value="Ami_3"/>
    <property type="match status" value="1"/>
</dbReference>
<dbReference type="InterPro" id="IPR002508">
    <property type="entry name" value="MurNAc-LAA_cat"/>
</dbReference>
<gene>
    <name evidence="7" type="ORF">AVDCRST_MAG23-947</name>
</gene>
<dbReference type="CDD" id="cd02696">
    <property type="entry name" value="MurNAc-LAA"/>
    <property type="match status" value="1"/>
</dbReference>
<keyword evidence="3 7" id="KW-0378">Hydrolase</keyword>
<evidence type="ECO:0000256" key="1">
    <source>
        <dbReference type="ARBA" id="ARBA00001561"/>
    </source>
</evidence>
<reference evidence="7" key="1">
    <citation type="submission" date="2020-02" db="EMBL/GenBank/DDBJ databases">
        <authorList>
            <person name="Meier V. D."/>
        </authorList>
    </citation>
    <scope>NUCLEOTIDE SEQUENCE</scope>
    <source>
        <strain evidence="7">AVDCRST_MAG23</strain>
    </source>
</reference>
<evidence type="ECO:0000256" key="5">
    <source>
        <dbReference type="SAM" id="SignalP"/>
    </source>
</evidence>
<name>A0A6J4TQZ4_9SPHN</name>
<evidence type="ECO:0000256" key="3">
    <source>
        <dbReference type="ARBA" id="ARBA00022801"/>
    </source>
</evidence>
<dbReference type="EMBL" id="CADCWD010000037">
    <property type="protein sequence ID" value="CAA9530310.1"/>
    <property type="molecule type" value="Genomic_DNA"/>
</dbReference>
<dbReference type="SUPFAM" id="SSF53187">
    <property type="entry name" value="Zn-dependent exopeptidases"/>
    <property type="match status" value="1"/>
</dbReference>
<feature type="region of interest" description="Disordered" evidence="4">
    <location>
        <begin position="22"/>
        <end position="51"/>
    </location>
</feature>
<dbReference type="PANTHER" id="PTHR30404">
    <property type="entry name" value="N-ACETYLMURAMOYL-L-ALANINE AMIDASE"/>
    <property type="match status" value="1"/>
</dbReference>
<dbReference type="Gene3D" id="3.40.630.40">
    <property type="entry name" value="Zn-dependent exopeptidases"/>
    <property type="match status" value="1"/>
</dbReference>
<dbReference type="Pfam" id="PF01520">
    <property type="entry name" value="Amidase_3"/>
    <property type="match status" value="1"/>
</dbReference>
<evidence type="ECO:0000259" key="6">
    <source>
        <dbReference type="SMART" id="SM00646"/>
    </source>
</evidence>
<dbReference type="GO" id="GO:0030288">
    <property type="term" value="C:outer membrane-bounded periplasmic space"/>
    <property type="evidence" value="ECO:0007669"/>
    <property type="project" value="TreeGrafter"/>
</dbReference>